<proteinExistence type="predicted"/>
<dbReference type="EMBL" id="BBMM01000005">
    <property type="protein sequence ID" value="GAL00478.1"/>
    <property type="molecule type" value="Genomic_DNA"/>
</dbReference>
<keyword evidence="1" id="KW-0472">Membrane</keyword>
<dbReference type="AlphaFoldDB" id="A0A090QE50"/>
<gene>
    <name evidence="2" type="ORF">JCM19314_2086</name>
</gene>
<keyword evidence="1" id="KW-1133">Transmembrane helix</keyword>
<evidence type="ECO:0000313" key="2">
    <source>
        <dbReference type="EMBL" id="GAL00478.1"/>
    </source>
</evidence>
<keyword evidence="1" id="KW-0812">Transmembrane</keyword>
<feature type="transmembrane region" description="Helical" evidence="1">
    <location>
        <begin position="5"/>
        <end position="25"/>
    </location>
</feature>
<organism evidence="2 3">
    <name type="scientific">Nonlabens ulvanivorans</name>
    <name type="common">Persicivirga ulvanivorans</name>
    <dbReference type="NCBI Taxonomy" id="906888"/>
    <lineage>
        <taxon>Bacteria</taxon>
        <taxon>Pseudomonadati</taxon>
        <taxon>Bacteroidota</taxon>
        <taxon>Flavobacteriia</taxon>
        <taxon>Flavobacteriales</taxon>
        <taxon>Flavobacteriaceae</taxon>
        <taxon>Nonlabens</taxon>
    </lineage>
</organism>
<dbReference type="Proteomes" id="UP000029226">
    <property type="component" value="Unassembled WGS sequence"/>
</dbReference>
<name>A0A090QE50_NONUL</name>
<evidence type="ECO:0000256" key="1">
    <source>
        <dbReference type="SAM" id="Phobius"/>
    </source>
</evidence>
<reference evidence="2 3" key="1">
    <citation type="journal article" date="2014" name="Genome Announc.">
        <title>Draft Genome Sequences of Marine Flavobacterium Nonlabens Strains NR17, NR24, NR27, NR32, NR33, and Ara13.</title>
        <authorList>
            <person name="Nakanishi M."/>
            <person name="Meirelles P."/>
            <person name="Suzuki R."/>
            <person name="Takatani N."/>
            <person name="Mino S."/>
            <person name="Suda W."/>
            <person name="Oshima K."/>
            <person name="Hattori M."/>
            <person name="Ohkuma M."/>
            <person name="Hosokawa M."/>
            <person name="Miyashita K."/>
            <person name="Thompson F.L."/>
            <person name="Niwa A."/>
            <person name="Sawabe T."/>
            <person name="Sawabe T."/>
        </authorList>
    </citation>
    <scope>NUCLEOTIDE SEQUENCE [LARGE SCALE GENOMIC DNA]</scope>
    <source>
        <strain evidence="3">JCM19314</strain>
    </source>
</reference>
<accession>A0A090QE50</accession>
<protein>
    <submittedName>
        <fullName evidence="2">Uncharacterized protein</fullName>
    </submittedName>
</protein>
<comment type="caution">
    <text evidence="2">The sequence shown here is derived from an EMBL/GenBank/DDBJ whole genome shotgun (WGS) entry which is preliminary data.</text>
</comment>
<evidence type="ECO:0000313" key="3">
    <source>
        <dbReference type="Proteomes" id="UP000029226"/>
    </source>
</evidence>
<feature type="transmembrane region" description="Helical" evidence="1">
    <location>
        <begin position="31"/>
        <end position="51"/>
    </location>
</feature>
<sequence>MKNKAIRWVIFTTAFLVLVTILSSYNVTFKWIFSLVVLGQASLIISVYLVLRDDYSTTLTFKDGYQDHHLEKDIE</sequence>